<sequence length="187" mass="20238">MAVYVSLLGNEPGPAYMGLKFVRSRAGEVEEAVFYAERPWPGYERKREALFGLLEEEGIRYRVVEAEALEGDAAGPGGEVWVNLTGGSKLLALRSLRRWQGTGAKVFLLDAHRDLEAPRALFLLPEEGEEVLAGDAALTLADYCRLYLQPEGEETAPAEPPRGGGRAPSRAPGRHLCVLGPALPEPG</sequence>
<organism evidence="2 3">
    <name type="scientific">Thermus brockianus</name>
    <dbReference type="NCBI Taxonomy" id="56956"/>
    <lineage>
        <taxon>Bacteria</taxon>
        <taxon>Thermotogati</taxon>
        <taxon>Deinococcota</taxon>
        <taxon>Deinococci</taxon>
        <taxon>Thermales</taxon>
        <taxon>Thermaceae</taxon>
        <taxon>Thermus</taxon>
    </lineage>
</organism>
<keyword evidence="2" id="KW-0614">Plasmid</keyword>
<proteinExistence type="predicted"/>
<gene>
    <name evidence="2" type="ORF">TbrSNM41_23290</name>
</gene>
<protein>
    <submittedName>
        <fullName evidence="2">Uncharacterized protein</fullName>
    </submittedName>
</protein>
<dbReference type="RefSeq" id="WP_244363957.1">
    <property type="nucleotide sequence ID" value="NZ_AP025594.1"/>
</dbReference>
<evidence type="ECO:0000313" key="3">
    <source>
        <dbReference type="Proteomes" id="UP000831120"/>
    </source>
</evidence>
<keyword evidence="3" id="KW-1185">Reference proteome</keyword>
<accession>A0ABM7XMM3</accession>
<dbReference type="EMBL" id="AP025594">
    <property type="protein sequence ID" value="BDG17595.1"/>
    <property type="molecule type" value="Genomic_DNA"/>
</dbReference>
<evidence type="ECO:0000256" key="1">
    <source>
        <dbReference type="SAM" id="MobiDB-lite"/>
    </source>
</evidence>
<reference evidence="2 3" key="1">
    <citation type="journal article" date="2022" name="Microbiol. Resour. Announc.">
        <title>Complete Genome Sequences of Thermus Strains Isolated from Senami Hot Spring in Japan.</title>
        <authorList>
            <person name="Miyazaki K."/>
        </authorList>
    </citation>
    <scope>NUCLEOTIDE SEQUENCE [LARGE SCALE GENOMIC DNA]</scope>
    <source>
        <strain evidence="2 3">SNM4-1</strain>
        <plasmid evidence="2 3">pTbrSNM4-1b</plasmid>
    </source>
</reference>
<geneLocation type="plasmid" evidence="2 3">
    <name>pTbrSNM4-1b</name>
</geneLocation>
<dbReference type="InterPro" id="IPR011335">
    <property type="entry name" value="Restrct_endonuc-II-like"/>
</dbReference>
<name>A0ABM7XMM3_THEBO</name>
<evidence type="ECO:0000313" key="2">
    <source>
        <dbReference type="EMBL" id="BDG17595.1"/>
    </source>
</evidence>
<feature type="region of interest" description="Disordered" evidence="1">
    <location>
        <begin position="153"/>
        <end position="187"/>
    </location>
</feature>
<dbReference type="SUPFAM" id="SSF52980">
    <property type="entry name" value="Restriction endonuclease-like"/>
    <property type="match status" value="1"/>
</dbReference>
<dbReference type="Proteomes" id="UP000831120">
    <property type="component" value="Plasmid pTbrSNM4-1b"/>
</dbReference>